<evidence type="ECO:0000259" key="5">
    <source>
        <dbReference type="PROSITE" id="PS50828"/>
    </source>
</evidence>
<dbReference type="PROSITE" id="PS50828">
    <property type="entry name" value="SMR"/>
    <property type="match status" value="1"/>
</dbReference>
<dbReference type="InterPro" id="IPR033443">
    <property type="entry name" value="PROP1-like_PPR_dom"/>
</dbReference>
<evidence type="ECO:0000313" key="6">
    <source>
        <dbReference type="EMBL" id="CAA2967701.1"/>
    </source>
</evidence>
<evidence type="ECO:0000256" key="1">
    <source>
        <dbReference type="ARBA" id="ARBA00007626"/>
    </source>
</evidence>
<dbReference type="NCBIfam" id="TIGR00756">
    <property type="entry name" value="PPR"/>
    <property type="match status" value="3"/>
</dbReference>
<dbReference type="InterPro" id="IPR011990">
    <property type="entry name" value="TPR-like_helical_dom_sf"/>
</dbReference>
<dbReference type="Gramene" id="OE9A044679T1">
    <property type="protein sequence ID" value="OE9A044679C1"/>
    <property type="gene ID" value="OE9A044679"/>
</dbReference>
<sequence>MEFSGELHCSLSVTDLEAVALREEIRVLRRDITTEVVVLRDEIGVLRRDLGELHTEVAALRGDVAGFRGSVRGSVGETSVPRDWWATTVGIDEFFDSVPEPGREGGSGGRVGGVGRGRDGRGGGAGGGRDDKWGGGRDMGARGRDRSAGGVTEGTLEVVVEGVAEDERTPEMTDDDVAFVSEGVTERTPPEPLPAPQLSPPKLDFPGLPLNNNNPSHSRNAALNPPSCPGSTADRVSAFPSLSALTSLAAALPDLFPRCILAAPSQQPPVDIHLLRRRSFNRRCSGDYNCIDDILLSFEPKLRGSDDYTLLLRELGNRGKWSFAMRAYAKSGYCDEAIGAFETMKDTGLKSNLVTFNALINVCGKGGADFKRASMIFDEMFSNGVQPDRITYNLLLTVSSGAGLWETARSLLSEMVCKGIDQDIYTYNTLLDAACSGGPIDVAFEIMSDMLTKNILPNEVTTVIHGCAKAGRLERALSLFNEMKFAAVKLDRVSYNTLPAIYASLGRNKEALNISKEMESMGIEKDVVTFNALLDGFGKEGILFVAVEYLESWMGSSPLPFLEDVSRDKGLSLCLGSFPEDAREGNKANVVTFSAILNACSHCSSFEEASLLLEELCLFDNHVYGVAHGLLMGGHNENVWLQARSLFDAVKQMDTLIASAFYNALTDMLWHFGIHNSSFYFSSQKRGAQLVVLEGKHRQVWKSTWSESCLDLHVMSSGAARAMVHAWLLIIQSIVFEGQELPKLLSILTGWGKHSKVVGDGALKRAIEAQLTSMGALFQIAKCNIGRFISTRGCGHCLVMGIRHAKVTRSSG</sequence>
<reference evidence="6 7" key="1">
    <citation type="submission" date="2019-12" db="EMBL/GenBank/DDBJ databases">
        <authorList>
            <person name="Alioto T."/>
            <person name="Alioto T."/>
            <person name="Gomez Garrido J."/>
        </authorList>
    </citation>
    <scope>NUCLEOTIDE SEQUENCE [LARGE SCALE GENOMIC DNA]</scope>
</reference>
<feature type="compositionally biased region" description="Basic and acidic residues" evidence="4">
    <location>
        <begin position="128"/>
        <end position="147"/>
    </location>
</feature>
<dbReference type="EMBL" id="CACTIH010001889">
    <property type="protein sequence ID" value="CAA2967701.1"/>
    <property type="molecule type" value="Genomic_DNA"/>
</dbReference>
<feature type="region of interest" description="Disordered" evidence="4">
    <location>
        <begin position="184"/>
        <end position="232"/>
    </location>
</feature>
<gene>
    <name evidence="6" type="ORF">OLEA9_A044679</name>
</gene>
<feature type="repeat" description="PPR" evidence="3">
    <location>
        <begin position="317"/>
        <end position="351"/>
    </location>
</feature>
<dbReference type="OrthoDB" id="1732435at2759"/>
<feature type="repeat" description="PPR" evidence="3">
    <location>
        <begin position="388"/>
        <end position="422"/>
    </location>
</feature>
<dbReference type="Gene3D" id="1.25.40.10">
    <property type="entry name" value="Tetratricopeptide repeat domain"/>
    <property type="match status" value="3"/>
</dbReference>
<comment type="similarity">
    <text evidence="1">Belongs to the PPR family. P subfamily.</text>
</comment>
<feature type="compositionally biased region" description="Polar residues" evidence="4">
    <location>
        <begin position="210"/>
        <end position="221"/>
    </location>
</feature>
<feature type="repeat" description="PPR" evidence="3">
    <location>
        <begin position="352"/>
        <end position="387"/>
    </location>
</feature>
<name>A0A8S0QKT6_OLEEU</name>
<feature type="compositionally biased region" description="Gly residues" evidence="4">
    <location>
        <begin position="104"/>
        <end position="115"/>
    </location>
</feature>
<keyword evidence="2" id="KW-0677">Repeat</keyword>
<keyword evidence="7" id="KW-1185">Reference proteome</keyword>
<evidence type="ECO:0000256" key="3">
    <source>
        <dbReference type="PROSITE-ProRule" id="PRU00708"/>
    </source>
</evidence>
<protein>
    <recommendedName>
        <fullName evidence="5">Smr domain-containing protein</fullName>
    </recommendedName>
</protein>
<feature type="compositionally biased region" description="Pro residues" evidence="4">
    <location>
        <begin position="190"/>
        <end position="199"/>
    </location>
</feature>
<feature type="region of interest" description="Disordered" evidence="4">
    <location>
        <begin position="95"/>
        <end position="154"/>
    </location>
</feature>
<feature type="domain" description="Smr" evidence="5">
    <location>
        <begin position="710"/>
        <end position="794"/>
    </location>
</feature>
<dbReference type="Proteomes" id="UP000594638">
    <property type="component" value="Unassembled WGS sequence"/>
</dbReference>
<dbReference type="PROSITE" id="PS51375">
    <property type="entry name" value="PPR"/>
    <property type="match status" value="5"/>
</dbReference>
<dbReference type="InterPro" id="IPR036063">
    <property type="entry name" value="Smr_dom_sf"/>
</dbReference>
<feature type="repeat" description="PPR" evidence="3">
    <location>
        <begin position="423"/>
        <end position="457"/>
    </location>
</feature>
<accession>A0A8S0QKT6</accession>
<dbReference type="GO" id="GO:0031930">
    <property type="term" value="P:mitochondria-nucleus signaling pathway"/>
    <property type="evidence" value="ECO:0007669"/>
    <property type="project" value="TreeGrafter"/>
</dbReference>
<dbReference type="Pfam" id="PF17177">
    <property type="entry name" value="PPR_long"/>
    <property type="match status" value="1"/>
</dbReference>
<dbReference type="Pfam" id="PF13041">
    <property type="entry name" value="PPR_2"/>
    <property type="match status" value="1"/>
</dbReference>
<evidence type="ECO:0000256" key="4">
    <source>
        <dbReference type="SAM" id="MobiDB-lite"/>
    </source>
</evidence>
<dbReference type="SMART" id="SM00463">
    <property type="entry name" value="SMR"/>
    <property type="match status" value="1"/>
</dbReference>
<dbReference type="AlphaFoldDB" id="A0A8S0QKT6"/>
<dbReference type="PANTHER" id="PTHR47936:SF1">
    <property type="entry name" value="PENTATRICOPEPTIDE REPEAT-CONTAINING PROTEIN GUN1, CHLOROPLASTIC"/>
    <property type="match status" value="1"/>
</dbReference>
<organism evidence="6 7">
    <name type="scientific">Olea europaea subsp. europaea</name>
    <dbReference type="NCBI Taxonomy" id="158383"/>
    <lineage>
        <taxon>Eukaryota</taxon>
        <taxon>Viridiplantae</taxon>
        <taxon>Streptophyta</taxon>
        <taxon>Embryophyta</taxon>
        <taxon>Tracheophyta</taxon>
        <taxon>Spermatophyta</taxon>
        <taxon>Magnoliopsida</taxon>
        <taxon>eudicotyledons</taxon>
        <taxon>Gunneridae</taxon>
        <taxon>Pentapetalae</taxon>
        <taxon>asterids</taxon>
        <taxon>lamiids</taxon>
        <taxon>Lamiales</taxon>
        <taxon>Oleaceae</taxon>
        <taxon>Oleeae</taxon>
        <taxon>Olea</taxon>
    </lineage>
</organism>
<dbReference type="PANTHER" id="PTHR47936">
    <property type="entry name" value="PPR_LONG DOMAIN-CONTAINING PROTEIN"/>
    <property type="match status" value="1"/>
</dbReference>
<dbReference type="GO" id="GO:0010019">
    <property type="term" value="P:chloroplast-nucleus signaling pathway"/>
    <property type="evidence" value="ECO:0007669"/>
    <property type="project" value="TreeGrafter"/>
</dbReference>
<evidence type="ECO:0000313" key="7">
    <source>
        <dbReference type="Proteomes" id="UP000594638"/>
    </source>
</evidence>
<feature type="repeat" description="PPR" evidence="3">
    <location>
        <begin position="491"/>
        <end position="525"/>
    </location>
</feature>
<comment type="caution">
    <text evidence="6">The sequence shown here is derived from an EMBL/GenBank/DDBJ whole genome shotgun (WGS) entry which is preliminary data.</text>
</comment>
<dbReference type="GO" id="GO:0009507">
    <property type="term" value="C:chloroplast"/>
    <property type="evidence" value="ECO:0007669"/>
    <property type="project" value="TreeGrafter"/>
</dbReference>
<dbReference type="Pfam" id="PF01535">
    <property type="entry name" value="PPR"/>
    <property type="match status" value="2"/>
</dbReference>
<dbReference type="Gene3D" id="3.30.1370.110">
    <property type="match status" value="1"/>
</dbReference>
<evidence type="ECO:0000256" key="2">
    <source>
        <dbReference type="ARBA" id="ARBA00022737"/>
    </source>
</evidence>
<dbReference type="SUPFAM" id="SSF160443">
    <property type="entry name" value="SMR domain-like"/>
    <property type="match status" value="1"/>
</dbReference>
<dbReference type="InterPro" id="IPR002625">
    <property type="entry name" value="Smr_dom"/>
</dbReference>
<dbReference type="InterPro" id="IPR002885">
    <property type="entry name" value="PPR_rpt"/>
</dbReference>
<proteinExistence type="inferred from homology"/>